<proteinExistence type="predicted"/>
<dbReference type="EMBL" id="JBHULN010000001">
    <property type="protein sequence ID" value="MFD2569185.1"/>
    <property type="molecule type" value="Genomic_DNA"/>
</dbReference>
<evidence type="ECO:0008006" key="4">
    <source>
        <dbReference type="Google" id="ProtNLM"/>
    </source>
</evidence>
<keyword evidence="1" id="KW-0732">Signal</keyword>
<feature type="signal peptide" evidence="1">
    <location>
        <begin position="1"/>
        <end position="23"/>
    </location>
</feature>
<evidence type="ECO:0000256" key="1">
    <source>
        <dbReference type="SAM" id="SignalP"/>
    </source>
</evidence>
<keyword evidence="3" id="KW-1185">Reference proteome</keyword>
<comment type="caution">
    <text evidence="2">The sequence shown here is derived from an EMBL/GenBank/DDBJ whole genome shotgun (WGS) entry which is preliminary data.</text>
</comment>
<accession>A0ABW5LX06</accession>
<dbReference type="RefSeq" id="WP_381517811.1">
    <property type="nucleotide sequence ID" value="NZ_JBHULN010000001.1"/>
</dbReference>
<sequence>MTRFITFFSALLLLCLLSTASYCQDSSPNKFWLSGGLGKSELPSGMFAFGYELGNKPTILISRYTLNTEIFPDIRPAIEVSEFALLYGYKMGKFSFAAGLSSVWGQNRGKFLWSDPDPLIYGSAQHETIKYTTIGIPAEIRFIIPSKYVGIGLTGFGNWNAKRSFAGLNISVYAGRMK</sequence>
<gene>
    <name evidence="2" type="ORF">ACFSUS_00985</name>
</gene>
<organism evidence="2 3">
    <name type="scientific">Spirosoma soli</name>
    <dbReference type="NCBI Taxonomy" id="1770529"/>
    <lineage>
        <taxon>Bacteria</taxon>
        <taxon>Pseudomonadati</taxon>
        <taxon>Bacteroidota</taxon>
        <taxon>Cytophagia</taxon>
        <taxon>Cytophagales</taxon>
        <taxon>Cytophagaceae</taxon>
        <taxon>Spirosoma</taxon>
    </lineage>
</organism>
<evidence type="ECO:0000313" key="3">
    <source>
        <dbReference type="Proteomes" id="UP001597469"/>
    </source>
</evidence>
<reference evidence="3" key="1">
    <citation type="journal article" date="2019" name="Int. J. Syst. Evol. Microbiol.">
        <title>The Global Catalogue of Microorganisms (GCM) 10K type strain sequencing project: providing services to taxonomists for standard genome sequencing and annotation.</title>
        <authorList>
            <consortium name="The Broad Institute Genomics Platform"/>
            <consortium name="The Broad Institute Genome Sequencing Center for Infectious Disease"/>
            <person name="Wu L."/>
            <person name="Ma J."/>
        </authorList>
    </citation>
    <scope>NUCLEOTIDE SEQUENCE [LARGE SCALE GENOMIC DNA]</scope>
    <source>
        <strain evidence="3">KCTC 42805</strain>
    </source>
</reference>
<protein>
    <recommendedName>
        <fullName evidence="4">Outer membrane beta-barrel protein</fullName>
    </recommendedName>
</protein>
<evidence type="ECO:0000313" key="2">
    <source>
        <dbReference type="EMBL" id="MFD2569185.1"/>
    </source>
</evidence>
<name>A0ABW5LX06_9BACT</name>
<feature type="chain" id="PRO_5045419479" description="Outer membrane beta-barrel protein" evidence="1">
    <location>
        <begin position="24"/>
        <end position="178"/>
    </location>
</feature>
<dbReference type="Proteomes" id="UP001597469">
    <property type="component" value="Unassembled WGS sequence"/>
</dbReference>